<comment type="subunit">
    <text evidence="21">Interacts with ABCG40.</text>
</comment>
<evidence type="ECO:0000256" key="6">
    <source>
        <dbReference type="ARBA" id="ARBA00022527"/>
    </source>
</evidence>
<feature type="region of interest" description="Disordered" evidence="23">
    <location>
        <begin position="269"/>
        <end position="311"/>
    </location>
</feature>
<dbReference type="Gene3D" id="1.10.510.10">
    <property type="entry name" value="Transferase(Phosphotransferase) domain 1"/>
    <property type="match status" value="1"/>
</dbReference>
<comment type="function">
    <text evidence="19">Involved in resistance response to the pathogenic oomycetes Phytophthora infestans and Phytophthora capsici.</text>
</comment>
<keyword evidence="15 24" id="KW-1133">Transmembrane helix</keyword>
<evidence type="ECO:0000256" key="15">
    <source>
        <dbReference type="ARBA" id="ARBA00022989"/>
    </source>
</evidence>
<dbReference type="InterPro" id="IPR017441">
    <property type="entry name" value="Protein_kinase_ATP_BS"/>
</dbReference>
<keyword evidence="13" id="KW-0611">Plant defense</keyword>
<dbReference type="GO" id="GO:0002229">
    <property type="term" value="P:defense response to oomycetes"/>
    <property type="evidence" value="ECO:0007669"/>
    <property type="project" value="UniProtKB-ARBA"/>
</dbReference>
<organism evidence="26 27">
    <name type="scientific">Manihot esculenta</name>
    <name type="common">Cassava</name>
    <name type="synonym">Jatropha manihot</name>
    <dbReference type="NCBI Taxonomy" id="3983"/>
    <lineage>
        <taxon>Eukaryota</taxon>
        <taxon>Viridiplantae</taxon>
        <taxon>Streptophyta</taxon>
        <taxon>Embryophyta</taxon>
        <taxon>Tracheophyta</taxon>
        <taxon>Spermatophyta</taxon>
        <taxon>Magnoliopsida</taxon>
        <taxon>eudicotyledons</taxon>
        <taxon>Gunneridae</taxon>
        <taxon>Pentapetalae</taxon>
        <taxon>rosids</taxon>
        <taxon>fabids</taxon>
        <taxon>Malpighiales</taxon>
        <taxon>Euphorbiaceae</taxon>
        <taxon>Crotonoideae</taxon>
        <taxon>Manihoteae</taxon>
        <taxon>Manihot</taxon>
    </lineage>
</organism>
<evidence type="ECO:0000256" key="7">
    <source>
        <dbReference type="ARBA" id="ARBA00022679"/>
    </source>
</evidence>
<feature type="binding site" evidence="22">
    <location>
        <position position="412"/>
    </location>
    <ligand>
        <name>ATP</name>
        <dbReference type="ChEBI" id="CHEBI:30616"/>
    </ligand>
</feature>
<dbReference type="GO" id="GO:0005886">
    <property type="term" value="C:plasma membrane"/>
    <property type="evidence" value="ECO:0000318"/>
    <property type="project" value="GO_Central"/>
</dbReference>
<dbReference type="PANTHER" id="PTHR27007">
    <property type="match status" value="1"/>
</dbReference>
<keyword evidence="18" id="KW-0325">Glycoprotein</keyword>
<evidence type="ECO:0000256" key="5">
    <source>
        <dbReference type="ARBA" id="ARBA00022475"/>
    </source>
</evidence>
<evidence type="ECO:0000313" key="27">
    <source>
        <dbReference type="Proteomes" id="UP000091857"/>
    </source>
</evidence>
<evidence type="ECO:0000256" key="11">
    <source>
        <dbReference type="ARBA" id="ARBA00022741"/>
    </source>
</evidence>
<dbReference type="STRING" id="3983.A0A2C9VJT7"/>
<dbReference type="Pfam" id="PF07714">
    <property type="entry name" value="PK_Tyr_Ser-Thr"/>
    <property type="match status" value="1"/>
</dbReference>
<evidence type="ECO:0000256" key="10">
    <source>
        <dbReference type="ARBA" id="ARBA00022734"/>
    </source>
</evidence>
<dbReference type="GO" id="GO:0005524">
    <property type="term" value="F:ATP binding"/>
    <property type="evidence" value="ECO:0007669"/>
    <property type="project" value="UniProtKB-UniRule"/>
</dbReference>
<keyword evidence="14 22" id="KW-0067">ATP-binding</keyword>
<dbReference type="CDD" id="cd06899">
    <property type="entry name" value="lectin_legume_LecRK_Arcelin_ConA"/>
    <property type="match status" value="1"/>
</dbReference>
<dbReference type="InterPro" id="IPR013320">
    <property type="entry name" value="ConA-like_dom_sf"/>
</dbReference>
<evidence type="ECO:0000256" key="16">
    <source>
        <dbReference type="ARBA" id="ARBA00023136"/>
    </source>
</evidence>
<evidence type="ECO:0000256" key="8">
    <source>
        <dbReference type="ARBA" id="ARBA00022692"/>
    </source>
</evidence>
<evidence type="ECO:0000256" key="19">
    <source>
        <dbReference type="ARBA" id="ARBA00058054"/>
    </source>
</evidence>
<keyword evidence="5" id="KW-1003">Cell membrane</keyword>
<keyword evidence="12" id="KW-0418">Kinase</keyword>
<protein>
    <recommendedName>
        <fullName evidence="25">Protein kinase domain-containing protein</fullName>
    </recommendedName>
</protein>
<evidence type="ECO:0000256" key="22">
    <source>
        <dbReference type="PROSITE-ProRule" id="PRU10141"/>
    </source>
</evidence>
<evidence type="ECO:0000313" key="26">
    <source>
        <dbReference type="EMBL" id="OAY45261.1"/>
    </source>
</evidence>
<evidence type="ECO:0000256" key="17">
    <source>
        <dbReference type="ARBA" id="ARBA00023170"/>
    </source>
</evidence>
<dbReference type="Pfam" id="PF00139">
    <property type="entry name" value="Lectin_legB"/>
    <property type="match status" value="1"/>
</dbReference>
<evidence type="ECO:0000256" key="20">
    <source>
        <dbReference type="ARBA" id="ARBA00058818"/>
    </source>
</evidence>
<dbReference type="GO" id="GO:0009626">
    <property type="term" value="P:plant-type hypersensitive response"/>
    <property type="evidence" value="ECO:0007669"/>
    <property type="project" value="UniProtKB-ARBA"/>
</dbReference>
<keyword evidence="16 24" id="KW-0472">Membrane</keyword>
<dbReference type="AlphaFoldDB" id="A0A2C9VJT7"/>
<keyword evidence="11 22" id="KW-0547">Nucleotide-binding</keyword>
<dbReference type="PROSITE" id="PS50011">
    <property type="entry name" value="PROTEIN_KINASE_DOM"/>
    <property type="match status" value="1"/>
</dbReference>
<reference evidence="27" key="1">
    <citation type="journal article" date="2016" name="Nat. Biotechnol.">
        <title>Sequencing wild and cultivated cassava and related species reveals extensive interspecific hybridization and genetic diversity.</title>
        <authorList>
            <person name="Bredeson J.V."/>
            <person name="Lyons J.B."/>
            <person name="Prochnik S.E."/>
            <person name="Wu G.A."/>
            <person name="Ha C.M."/>
            <person name="Edsinger-Gonzales E."/>
            <person name="Grimwood J."/>
            <person name="Schmutz J."/>
            <person name="Rabbi I.Y."/>
            <person name="Egesi C."/>
            <person name="Nauluvula P."/>
            <person name="Lebot V."/>
            <person name="Ndunguru J."/>
            <person name="Mkamilo G."/>
            <person name="Bart R.S."/>
            <person name="Setter T.L."/>
            <person name="Gleadow R.M."/>
            <person name="Kulakow P."/>
            <person name="Ferguson M.E."/>
            <person name="Rounsley S."/>
            <person name="Rokhsar D.S."/>
        </authorList>
    </citation>
    <scope>NUCLEOTIDE SEQUENCE [LARGE SCALE GENOMIC DNA]</scope>
    <source>
        <strain evidence="27">cv. AM560-2</strain>
    </source>
</reference>
<feature type="compositionally biased region" description="Low complexity" evidence="23">
    <location>
        <begin position="272"/>
        <end position="287"/>
    </location>
</feature>
<keyword evidence="17" id="KW-0675">Receptor</keyword>
<dbReference type="OrthoDB" id="842456at2759"/>
<comment type="similarity">
    <text evidence="4">In the C-terminal section; belongs to the protein kinase superfamily. Ser/Thr protein kinase family.</text>
</comment>
<dbReference type="FunFam" id="2.60.120.200:FF:000103">
    <property type="entry name" value="L-type lectin-domain containing receptor kinase IX.1"/>
    <property type="match status" value="1"/>
</dbReference>
<feature type="domain" description="Protein kinase" evidence="25">
    <location>
        <begin position="383"/>
        <end position="661"/>
    </location>
</feature>
<evidence type="ECO:0000256" key="14">
    <source>
        <dbReference type="ARBA" id="ARBA00022840"/>
    </source>
</evidence>
<comment type="function">
    <text evidence="20">Promotes hydrogen peroxide H(2)O(2) production and cell death.</text>
</comment>
<dbReference type="Proteomes" id="UP000091857">
    <property type="component" value="Chromosome 7"/>
</dbReference>
<keyword evidence="9" id="KW-0732">Signal</keyword>
<comment type="similarity">
    <text evidence="2">Belongs to the leguminous lectin family.</text>
</comment>
<evidence type="ECO:0000256" key="21">
    <source>
        <dbReference type="ARBA" id="ARBA00063357"/>
    </source>
</evidence>
<keyword evidence="7" id="KW-0808">Transferase</keyword>
<evidence type="ECO:0000256" key="2">
    <source>
        <dbReference type="ARBA" id="ARBA00007606"/>
    </source>
</evidence>
<feature type="transmembrane region" description="Helical" evidence="24">
    <location>
        <begin position="314"/>
        <end position="339"/>
    </location>
</feature>
<keyword evidence="8 24" id="KW-0812">Transmembrane</keyword>
<evidence type="ECO:0000256" key="23">
    <source>
        <dbReference type="SAM" id="MobiDB-lite"/>
    </source>
</evidence>
<evidence type="ECO:0000256" key="13">
    <source>
        <dbReference type="ARBA" id="ARBA00022821"/>
    </source>
</evidence>
<dbReference type="SUPFAM" id="SSF56112">
    <property type="entry name" value="Protein kinase-like (PK-like)"/>
    <property type="match status" value="1"/>
</dbReference>
<dbReference type="InterPro" id="IPR050528">
    <property type="entry name" value="L-type_Lectin-RKs"/>
</dbReference>
<dbReference type="PROSITE" id="PS00108">
    <property type="entry name" value="PROTEIN_KINASE_ST"/>
    <property type="match status" value="1"/>
</dbReference>
<dbReference type="Gene3D" id="3.30.200.20">
    <property type="entry name" value="Phosphorylase Kinase, domain 1"/>
    <property type="match status" value="1"/>
</dbReference>
<dbReference type="Gene3D" id="2.60.120.200">
    <property type="match status" value="1"/>
</dbReference>
<comment type="similarity">
    <text evidence="3">In the N-terminal section; belongs to the leguminous lectin family.</text>
</comment>
<accession>A0A2C9VJT7</accession>
<dbReference type="EMBL" id="CM004393">
    <property type="protein sequence ID" value="OAY45261.1"/>
    <property type="molecule type" value="Genomic_DNA"/>
</dbReference>
<dbReference type="FunFam" id="1.10.510.10:FF:000240">
    <property type="entry name" value="Lectin-domain containing receptor kinase A4.3"/>
    <property type="match status" value="1"/>
</dbReference>
<dbReference type="Gramene" id="Manes.07G045600.1.v8.1">
    <property type="protein sequence ID" value="Manes.07G045600.1.v8.1.CDS.1"/>
    <property type="gene ID" value="Manes.07G045600.v8.1"/>
</dbReference>
<dbReference type="GO" id="GO:0030246">
    <property type="term" value="F:carbohydrate binding"/>
    <property type="evidence" value="ECO:0007669"/>
    <property type="project" value="UniProtKB-KW"/>
</dbReference>
<keyword evidence="6" id="KW-0723">Serine/threonine-protein kinase</keyword>
<evidence type="ECO:0000259" key="25">
    <source>
        <dbReference type="PROSITE" id="PS50011"/>
    </source>
</evidence>
<keyword evidence="10" id="KW-0430">Lectin</keyword>
<dbReference type="InterPro" id="IPR000985">
    <property type="entry name" value="Lectin_LegA_CS"/>
</dbReference>
<dbReference type="InterPro" id="IPR001245">
    <property type="entry name" value="Ser-Thr/Tyr_kinase_cat_dom"/>
</dbReference>
<evidence type="ECO:0000256" key="3">
    <source>
        <dbReference type="ARBA" id="ARBA00008536"/>
    </source>
</evidence>
<evidence type="ECO:0000256" key="4">
    <source>
        <dbReference type="ARBA" id="ARBA00010217"/>
    </source>
</evidence>
<evidence type="ECO:0000256" key="9">
    <source>
        <dbReference type="ARBA" id="ARBA00022729"/>
    </source>
</evidence>
<dbReference type="PROSITE" id="PS00107">
    <property type="entry name" value="PROTEIN_KINASE_ATP"/>
    <property type="match status" value="1"/>
</dbReference>
<evidence type="ECO:0000256" key="24">
    <source>
        <dbReference type="SAM" id="Phobius"/>
    </source>
</evidence>
<dbReference type="SUPFAM" id="SSF49899">
    <property type="entry name" value="Concanavalin A-like lectins/glucanases"/>
    <property type="match status" value="1"/>
</dbReference>
<evidence type="ECO:0000256" key="1">
    <source>
        <dbReference type="ARBA" id="ARBA00004251"/>
    </source>
</evidence>
<gene>
    <name evidence="26" type="ORF">MANES_07G045600v8</name>
</gene>
<comment type="subcellular location">
    <subcellularLocation>
        <location evidence="1">Cell membrane</location>
        <topology evidence="1">Single-pass type I membrane protein</topology>
    </subcellularLocation>
</comment>
<dbReference type="FunFam" id="3.30.200.20:FF:000168">
    <property type="entry name" value="L-type lectin-domain containing receptor kinase IX.1"/>
    <property type="match status" value="1"/>
</dbReference>
<sequence length="695" mass="76619">MALCKFNASHCHTSMSLSSLIILFFLKITYSNSLTFNFSNFKPNSRCLNYQGNASVSENAIHLTTDPQGISPLGSLGRATYCKPLHLWDKASGNLTDFHTIFSFSIDSQRLKVYGDGLAFFIAPMQFPVGNMAGGGLGLVRGNQTSKYPFLAIEFDSYSNSWDPPYQHVGIDINSVVSNATSAWISNIEYGEKIYVSIRYDSLSKSLSVTFTGFSSNNEIEQHLDYNVDLRDFLPEWVTVGFSAATGENSEKHILHSWYFSSTLQINDKPATSPTDNTPTTNIPTDSAAPPDKSSKTTNIPTDSAAPPDKSSNMVGLVVGASVGGCVFIGIILGLLYFFMWKKRRVEKEVEVMFDLPMDDEFEKSTGPRKFSYSNLVSATKNFSEQEKLGEGGFGAVYKGFLKELDSYIAVKRISGSSKQGLKEFASEVKIISQLRHKNLVQLMGWCHEKGKLLLVYELMPNGSLDSHLFKKERSLTWEARYNIAQGIASGLLYLQEEWEQLVVHRDIKPSNIMLDSNFNAKLGDFGLARLVDHGKVSQTTVLAGTLGYLAPECVITGKASKKSDVYSFGIVALEIACGRKSINIIGNEDQLYIVQWAWDLYGRGKLLEAADSKLNGNFDEQQLERLMVVGLWCAHPDAKLRPCIKQAIQVLNFEAPLPVLPSKLPVPTYLSPPVNASLLPLPSSLGASFSGEGS</sequence>
<keyword evidence="27" id="KW-1185">Reference proteome</keyword>
<dbReference type="PROSITE" id="PS00308">
    <property type="entry name" value="LECTIN_LEGUME_ALPHA"/>
    <property type="match status" value="1"/>
</dbReference>
<dbReference type="InterPro" id="IPR008271">
    <property type="entry name" value="Ser/Thr_kinase_AS"/>
</dbReference>
<dbReference type="SMART" id="SM00220">
    <property type="entry name" value="S_TKc"/>
    <property type="match status" value="1"/>
</dbReference>
<dbReference type="CDD" id="cd14066">
    <property type="entry name" value="STKc_IRAK"/>
    <property type="match status" value="1"/>
</dbReference>
<comment type="caution">
    <text evidence="26">The sequence shown here is derived from an EMBL/GenBank/DDBJ whole genome shotgun (WGS) entry which is preliminary data.</text>
</comment>
<name>A0A2C9VJT7_MANES</name>
<dbReference type="OMA" id="MAPECIM"/>
<proteinExistence type="inferred from homology"/>
<dbReference type="InterPro" id="IPR001220">
    <property type="entry name" value="Legume_lectin_dom"/>
</dbReference>
<evidence type="ECO:0000256" key="18">
    <source>
        <dbReference type="ARBA" id="ARBA00023180"/>
    </source>
</evidence>
<evidence type="ECO:0000256" key="12">
    <source>
        <dbReference type="ARBA" id="ARBA00022777"/>
    </source>
</evidence>
<dbReference type="GO" id="GO:0004674">
    <property type="term" value="F:protein serine/threonine kinase activity"/>
    <property type="evidence" value="ECO:0007669"/>
    <property type="project" value="UniProtKB-KW"/>
</dbReference>
<dbReference type="InterPro" id="IPR011009">
    <property type="entry name" value="Kinase-like_dom_sf"/>
</dbReference>
<dbReference type="InterPro" id="IPR000719">
    <property type="entry name" value="Prot_kinase_dom"/>
</dbReference>